<protein>
    <submittedName>
        <fullName evidence="1">Uncharacterized protein</fullName>
    </submittedName>
</protein>
<evidence type="ECO:0000313" key="1">
    <source>
        <dbReference type="EMBL" id="VDN28988.1"/>
    </source>
</evidence>
<keyword evidence="2" id="KW-1185">Reference proteome</keyword>
<organism evidence="1 2">
    <name type="scientific">Cylicostephanus goldi</name>
    <name type="common">Nematode worm</name>
    <dbReference type="NCBI Taxonomy" id="71465"/>
    <lineage>
        <taxon>Eukaryota</taxon>
        <taxon>Metazoa</taxon>
        <taxon>Ecdysozoa</taxon>
        <taxon>Nematoda</taxon>
        <taxon>Chromadorea</taxon>
        <taxon>Rhabditida</taxon>
        <taxon>Rhabditina</taxon>
        <taxon>Rhabditomorpha</taxon>
        <taxon>Strongyloidea</taxon>
        <taxon>Strongylidae</taxon>
        <taxon>Cylicostephanus</taxon>
    </lineage>
</organism>
<evidence type="ECO:0000313" key="2">
    <source>
        <dbReference type="Proteomes" id="UP000271889"/>
    </source>
</evidence>
<dbReference type="EMBL" id="UYRV01114596">
    <property type="protein sequence ID" value="VDN28988.1"/>
    <property type="molecule type" value="Genomic_DNA"/>
</dbReference>
<name>A0A3P7N1J4_CYLGO</name>
<dbReference type="Proteomes" id="UP000271889">
    <property type="component" value="Unassembled WGS sequence"/>
</dbReference>
<sequence length="96" mass="10740">MKGLPMAYPGTLATLDVEILKCDPLVTSDYGLILPSSLFTSSARILMYMKVDAYGRLRFELNSAIMCAMNAANTHIGVVWAPLNRINNQFQSLWHF</sequence>
<gene>
    <name evidence="1" type="ORF">CGOC_LOCUS11125</name>
</gene>
<accession>A0A3P7N1J4</accession>
<proteinExistence type="predicted"/>
<reference evidence="1 2" key="1">
    <citation type="submission" date="2018-11" db="EMBL/GenBank/DDBJ databases">
        <authorList>
            <consortium name="Pathogen Informatics"/>
        </authorList>
    </citation>
    <scope>NUCLEOTIDE SEQUENCE [LARGE SCALE GENOMIC DNA]</scope>
</reference>
<dbReference type="AlphaFoldDB" id="A0A3P7N1J4"/>